<feature type="region of interest" description="Disordered" evidence="1">
    <location>
        <begin position="30"/>
        <end position="61"/>
    </location>
</feature>
<dbReference type="AlphaFoldDB" id="A0AAQ3NRH7"/>
<gene>
    <name evidence="2" type="ORF">V8G54_012622</name>
</gene>
<dbReference type="EMBL" id="CP144697">
    <property type="protein sequence ID" value="WVZ15056.1"/>
    <property type="molecule type" value="Genomic_DNA"/>
</dbReference>
<reference evidence="2 3" key="1">
    <citation type="journal article" date="2023" name="Life. Sci Alliance">
        <title>Evolutionary insights into 3D genome organization and epigenetic landscape of Vigna mungo.</title>
        <authorList>
            <person name="Junaid A."/>
            <person name="Singh B."/>
            <person name="Bhatia S."/>
        </authorList>
    </citation>
    <scope>NUCLEOTIDE SEQUENCE [LARGE SCALE GENOMIC DNA]</scope>
    <source>
        <strain evidence="2">Urdbean</strain>
    </source>
</reference>
<feature type="compositionally biased region" description="Basic and acidic residues" evidence="1">
    <location>
        <begin position="34"/>
        <end position="49"/>
    </location>
</feature>
<name>A0AAQ3NRH7_VIGMU</name>
<protein>
    <submittedName>
        <fullName evidence="2">Uncharacterized protein</fullName>
    </submittedName>
</protein>
<evidence type="ECO:0000313" key="2">
    <source>
        <dbReference type="EMBL" id="WVZ15056.1"/>
    </source>
</evidence>
<evidence type="ECO:0000313" key="3">
    <source>
        <dbReference type="Proteomes" id="UP001374535"/>
    </source>
</evidence>
<sequence length="148" mass="15997">MNQSHEQETTNTVSLAVSVGFSTAAMVVSNAENSTREGSSEGLVEERGMADPPTSHSSENSLNILPYLAPQTLNITTITSSSNGFARLPYLAAGFDPYGRPTYEPNGVPPPPITPQFNPFDFWPPQPSSNSLNLVQAWQVSSILYTYT</sequence>
<keyword evidence="3" id="KW-1185">Reference proteome</keyword>
<proteinExistence type="predicted"/>
<organism evidence="2 3">
    <name type="scientific">Vigna mungo</name>
    <name type="common">Black gram</name>
    <name type="synonym">Phaseolus mungo</name>
    <dbReference type="NCBI Taxonomy" id="3915"/>
    <lineage>
        <taxon>Eukaryota</taxon>
        <taxon>Viridiplantae</taxon>
        <taxon>Streptophyta</taxon>
        <taxon>Embryophyta</taxon>
        <taxon>Tracheophyta</taxon>
        <taxon>Spermatophyta</taxon>
        <taxon>Magnoliopsida</taxon>
        <taxon>eudicotyledons</taxon>
        <taxon>Gunneridae</taxon>
        <taxon>Pentapetalae</taxon>
        <taxon>rosids</taxon>
        <taxon>fabids</taxon>
        <taxon>Fabales</taxon>
        <taxon>Fabaceae</taxon>
        <taxon>Papilionoideae</taxon>
        <taxon>50 kb inversion clade</taxon>
        <taxon>NPAAA clade</taxon>
        <taxon>indigoferoid/millettioid clade</taxon>
        <taxon>Phaseoleae</taxon>
        <taxon>Vigna</taxon>
    </lineage>
</organism>
<dbReference type="Proteomes" id="UP001374535">
    <property type="component" value="Chromosome 4"/>
</dbReference>
<evidence type="ECO:0000256" key="1">
    <source>
        <dbReference type="SAM" id="MobiDB-lite"/>
    </source>
</evidence>
<accession>A0AAQ3NRH7</accession>